<dbReference type="AlphaFoldDB" id="A0A930HNG9"/>
<keyword evidence="2" id="KW-0732">Signal</keyword>
<dbReference type="SUPFAM" id="SSF110296">
    <property type="entry name" value="Oligoxyloglucan reducing end-specific cellobiohydrolase"/>
    <property type="match status" value="1"/>
</dbReference>
<feature type="chain" id="PRO_5036698035" evidence="2">
    <location>
        <begin position="28"/>
        <end position="441"/>
    </location>
</feature>
<protein>
    <submittedName>
        <fullName evidence="4">T9SS type A sorting domain-containing protein</fullName>
    </submittedName>
</protein>
<dbReference type="NCBIfam" id="TIGR04183">
    <property type="entry name" value="Por_Secre_tail"/>
    <property type="match status" value="1"/>
</dbReference>
<comment type="caution">
    <text evidence="4">The sequence shown here is derived from an EMBL/GenBank/DDBJ whole genome shotgun (WGS) entry which is preliminary data.</text>
</comment>
<organism evidence="4 5">
    <name type="scientific">Prevotella aurantiaca</name>
    <dbReference type="NCBI Taxonomy" id="596085"/>
    <lineage>
        <taxon>Bacteria</taxon>
        <taxon>Pseudomonadati</taxon>
        <taxon>Bacteroidota</taxon>
        <taxon>Bacteroidia</taxon>
        <taxon>Bacteroidales</taxon>
        <taxon>Prevotellaceae</taxon>
        <taxon>Prevotella</taxon>
    </lineage>
</organism>
<dbReference type="Proteomes" id="UP000771736">
    <property type="component" value="Unassembled WGS sequence"/>
</dbReference>
<dbReference type="InterPro" id="IPR031778">
    <property type="entry name" value="Sortilin_N"/>
</dbReference>
<dbReference type="InterPro" id="IPR036278">
    <property type="entry name" value="Sialidase_sf"/>
</dbReference>
<evidence type="ECO:0000256" key="2">
    <source>
        <dbReference type="SAM" id="SignalP"/>
    </source>
</evidence>
<dbReference type="Gene3D" id="2.130.10.10">
    <property type="entry name" value="YVTN repeat-like/Quinoprotein amine dehydrogenase"/>
    <property type="match status" value="1"/>
</dbReference>
<dbReference type="InterPro" id="IPR026444">
    <property type="entry name" value="Secre_tail"/>
</dbReference>
<accession>A0A930HNG9</accession>
<dbReference type="CDD" id="cd15482">
    <property type="entry name" value="Sialidase_non-viral"/>
    <property type="match status" value="1"/>
</dbReference>
<dbReference type="SUPFAM" id="SSF50939">
    <property type="entry name" value="Sialidases"/>
    <property type="match status" value="1"/>
</dbReference>
<evidence type="ECO:0000256" key="1">
    <source>
        <dbReference type="ARBA" id="ARBA00022737"/>
    </source>
</evidence>
<feature type="domain" description="Sortilin N-terminal" evidence="3">
    <location>
        <begin position="62"/>
        <end position="194"/>
    </location>
</feature>
<feature type="signal peptide" evidence="2">
    <location>
        <begin position="1"/>
        <end position="27"/>
    </location>
</feature>
<evidence type="ECO:0000259" key="3">
    <source>
        <dbReference type="Pfam" id="PF15902"/>
    </source>
</evidence>
<reference evidence="4" key="1">
    <citation type="submission" date="2020-04" db="EMBL/GenBank/DDBJ databases">
        <title>Deep metagenomics examines the oral microbiome during advanced dental caries in children, revealing novel taxa and co-occurrences with host molecules.</title>
        <authorList>
            <person name="Baker J.L."/>
            <person name="Morton J.T."/>
            <person name="Dinis M."/>
            <person name="Alvarez R."/>
            <person name="Tran N.C."/>
            <person name="Knight R."/>
            <person name="Edlund A."/>
        </authorList>
    </citation>
    <scope>NUCLEOTIDE SEQUENCE</scope>
    <source>
        <strain evidence="4">JCVI_44_bin.5</strain>
    </source>
</reference>
<keyword evidence="1" id="KW-0677">Repeat</keyword>
<evidence type="ECO:0000313" key="4">
    <source>
        <dbReference type="EMBL" id="MBF1384847.1"/>
    </source>
</evidence>
<sequence>MKKHFTLRNRLVLLIISVCFIFTNAHADWKLIKQLDATYATFITKGGNILLSDFRIEKDGGIYISTDEGQTWTKTNAKDYNYNRFIEVDNHLFAFGYGAKIAYSSDEGKTWSEYSYADAVKNIISEENMPYTVCYAATYHNNKLYVADFCGGGIIYSEDFGKTWKNTDLSSLKYVAEEEDGSSVENTENIYQMVSYKGKLYAFGVYFIFRLDESTNKWNVISDKSNFMAVSTIFNNTLLLGRSVPNDDFNTPFILTLDSNEEWNSLPRPTGIMDNNIRAMSSDVNNIYIGLQKGGFYYTPNKGTNWYNISKGLPNMGNIGTLYLTPTQIFTNKDYVYVSIYEPQGDSKKSGLYRFDKSELPGSTAIEKTTATEDISIRISENTLYVSSNKNLAISVFNIDGTEMNITLVNGKADISTLKRGIYTYKLLCGNRTFRGKFVRK</sequence>
<dbReference type="RefSeq" id="WP_036889128.1">
    <property type="nucleotide sequence ID" value="NZ_JABZSI010000040.1"/>
</dbReference>
<dbReference type="InterPro" id="IPR015943">
    <property type="entry name" value="WD40/YVTN_repeat-like_dom_sf"/>
</dbReference>
<gene>
    <name evidence="4" type="ORF">HXN26_08380</name>
</gene>
<dbReference type="EMBL" id="JABZSJ010000048">
    <property type="protein sequence ID" value="MBF1384847.1"/>
    <property type="molecule type" value="Genomic_DNA"/>
</dbReference>
<name>A0A930HNG9_9BACT</name>
<evidence type="ECO:0000313" key="5">
    <source>
        <dbReference type="Proteomes" id="UP000771736"/>
    </source>
</evidence>
<proteinExistence type="predicted"/>
<dbReference type="Pfam" id="PF15902">
    <property type="entry name" value="Sortilin-Vps10"/>
    <property type="match status" value="1"/>
</dbReference>